<dbReference type="InterPro" id="IPR037523">
    <property type="entry name" value="VOC_core"/>
</dbReference>
<dbReference type="OrthoDB" id="9793039at2"/>
<evidence type="ECO:0000313" key="2">
    <source>
        <dbReference type="EMBL" id="TFD82311.1"/>
    </source>
</evidence>
<feature type="domain" description="VOC" evidence="1">
    <location>
        <begin position="11"/>
        <end position="123"/>
    </location>
</feature>
<comment type="caution">
    <text evidence="2">The sequence shown here is derived from an EMBL/GenBank/DDBJ whole genome shotgun (WGS) entry which is preliminary data.</text>
</comment>
<dbReference type="CDD" id="cd07247">
    <property type="entry name" value="SgaA_N_like"/>
    <property type="match status" value="2"/>
</dbReference>
<dbReference type="InterPro" id="IPR052164">
    <property type="entry name" value="Anthracycline_SecMetBiosynth"/>
</dbReference>
<reference evidence="2 3" key="1">
    <citation type="submission" date="2019-03" db="EMBL/GenBank/DDBJ databases">
        <title>Genomics of glacier-inhabiting Cryobacterium strains.</title>
        <authorList>
            <person name="Liu Q."/>
            <person name="Xin Y.-H."/>
        </authorList>
    </citation>
    <scope>NUCLEOTIDE SEQUENCE [LARGE SCALE GENOMIC DNA]</scope>
    <source>
        <strain evidence="2 3">CGMCC 1.4292</strain>
    </source>
</reference>
<dbReference type="RefSeq" id="WP_134171696.1">
    <property type="nucleotide sequence ID" value="NZ_SODI01000001.1"/>
</dbReference>
<keyword evidence="3" id="KW-1185">Reference proteome</keyword>
<dbReference type="PANTHER" id="PTHR33993:SF10">
    <property type="entry name" value="CONSERVED PROTEIN"/>
    <property type="match status" value="1"/>
</dbReference>
<evidence type="ECO:0000313" key="3">
    <source>
        <dbReference type="Proteomes" id="UP000298218"/>
    </source>
</evidence>
<accession>A0A4Y8KY61</accession>
<sequence length="256" mass="27234">MPASDISPIGAPVWFDLLSSDPGAAQAFYAGVFGWTVEEMGPEHGNYVNFRKNGARIAGMMQNPGGAPDGWITYLKSIDADATAATIWEAGGTVLFEPSDVRGVGRMAIALDPTGAMVGVWEPGTMSGFDLADEASTAVWHELQTSDYAKEVTFYEKAFGWHTEVMSDTDQLRYTLLKSGDVDYAGIMDASAYYPQNAPGTWEIYIGATDVDATIATVLELGGSLVQAAEDTLFGRLAKISDPTGATIKLSSVAVH</sequence>
<organism evidence="2 3">
    <name type="scientific">Cryobacterium psychrophilum</name>
    <dbReference type="NCBI Taxonomy" id="41988"/>
    <lineage>
        <taxon>Bacteria</taxon>
        <taxon>Bacillati</taxon>
        <taxon>Actinomycetota</taxon>
        <taxon>Actinomycetes</taxon>
        <taxon>Micrococcales</taxon>
        <taxon>Microbacteriaceae</taxon>
        <taxon>Cryobacterium</taxon>
    </lineage>
</organism>
<dbReference type="EMBL" id="SOHQ01000001">
    <property type="protein sequence ID" value="TFD82311.1"/>
    <property type="molecule type" value="Genomic_DNA"/>
</dbReference>
<gene>
    <name evidence="2" type="ORF">E3T53_00065</name>
</gene>
<dbReference type="AlphaFoldDB" id="A0A4Y8KY61"/>
<feature type="domain" description="VOC" evidence="1">
    <location>
        <begin position="137"/>
        <end position="253"/>
    </location>
</feature>
<dbReference type="PROSITE" id="PS51819">
    <property type="entry name" value="VOC"/>
    <property type="match status" value="2"/>
</dbReference>
<dbReference type="Pfam" id="PF00903">
    <property type="entry name" value="Glyoxalase"/>
    <property type="match status" value="2"/>
</dbReference>
<proteinExistence type="predicted"/>
<dbReference type="PANTHER" id="PTHR33993">
    <property type="entry name" value="GLYOXALASE-RELATED"/>
    <property type="match status" value="1"/>
</dbReference>
<dbReference type="SUPFAM" id="SSF54593">
    <property type="entry name" value="Glyoxalase/Bleomycin resistance protein/Dihydroxybiphenyl dioxygenase"/>
    <property type="match status" value="2"/>
</dbReference>
<dbReference type="Gene3D" id="3.10.180.10">
    <property type="entry name" value="2,3-Dihydroxybiphenyl 1,2-Dioxygenase, domain 1"/>
    <property type="match status" value="2"/>
</dbReference>
<dbReference type="InterPro" id="IPR029068">
    <property type="entry name" value="Glyas_Bleomycin-R_OHBP_Dase"/>
</dbReference>
<dbReference type="InterPro" id="IPR004360">
    <property type="entry name" value="Glyas_Fos-R_dOase_dom"/>
</dbReference>
<name>A0A4Y8KY61_9MICO</name>
<protein>
    <submittedName>
        <fullName evidence="2">VOC family protein</fullName>
    </submittedName>
</protein>
<dbReference type="Proteomes" id="UP000298218">
    <property type="component" value="Unassembled WGS sequence"/>
</dbReference>
<evidence type="ECO:0000259" key="1">
    <source>
        <dbReference type="PROSITE" id="PS51819"/>
    </source>
</evidence>